<accession>G5IZX6</accession>
<dbReference type="PATRIC" id="fig|423471.3.peg.744"/>
<evidence type="ECO:0000256" key="1">
    <source>
        <dbReference type="SAM" id="Phobius"/>
    </source>
</evidence>
<keyword evidence="1" id="KW-0472">Membrane</keyword>
<sequence>MRVPEVNVNTSELEFIANKVGEKISKTIIVSNPIPETTLQGKWSVLPHPSDPPHTPDSHAWIHFLPQKFEENNINCKVIVDTGKLKADQYYEREVVLISNAQEENYKLKVKVKTAKLKVNIIFPPYHFISIFSTSLIVISWLITLLVIWLTQQYPEVWNDGYITSTEEYISGELLGVIVGGIIGIFNEIKKIFFNKGFNNITTFIYFVSIISTSILTGISAEIGFNPYLITGLLASGLPLTGMLLYPPLRLRQLKAQYRRQESKKLIEP</sequence>
<feature type="transmembrane region" description="Helical" evidence="1">
    <location>
        <begin position="201"/>
        <end position="221"/>
    </location>
</feature>
<protein>
    <submittedName>
        <fullName evidence="2">Serine/threonine kinase</fullName>
    </submittedName>
</protein>
<proteinExistence type="predicted"/>
<name>G5IZX6_CROWT</name>
<evidence type="ECO:0000313" key="3">
    <source>
        <dbReference type="Proteomes" id="UP000003477"/>
    </source>
</evidence>
<feature type="transmembrane region" description="Helical" evidence="1">
    <location>
        <begin position="169"/>
        <end position="189"/>
    </location>
</feature>
<dbReference type="Proteomes" id="UP000003477">
    <property type="component" value="Unassembled WGS sequence"/>
</dbReference>
<keyword evidence="1" id="KW-1133">Transmembrane helix</keyword>
<keyword evidence="2" id="KW-0808">Transferase</keyword>
<dbReference type="GO" id="GO:0016301">
    <property type="term" value="F:kinase activity"/>
    <property type="evidence" value="ECO:0007669"/>
    <property type="project" value="UniProtKB-KW"/>
</dbReference>
<dbReference type="AlphaFoldDB" id="G5IZX6"/>
<gene>
    <name evidence="2" type="ORF">CWATWH0003_0811</name>
</gene>
<organism evidence="2 3">
    <name type="scientific">Crocosphaera watsonii WH 0003</name>
    <dbReference type="NCBI Taxonomy" id="423471"/>
    <lineage>
        <taxon>Bacteria</taxon>
        <taxon>Bacillati</taxon>
        <taxon>Cyanobacteriota</taxon>
        <taxon>Cyanophyceae</taxon>
        <taxon>Oscillatoriophycideae</taxon>
        <taxon>Chroococcales</taxon>
        <taxon>Aphanothecaceae</taxon>
        <taxon>Crocosphaera</taxon>
    </lineage>
</organism>
<feature type="transmembrane region" description="Helical" evidence="1">
    <location>
        <begin position="227"/>
        <end position="246"/>
    </location>
</feature>
<reference evidence="2 3" key="1">
    <citation type="journal article" date="2011" name="Front. Microbiol.">
        <title>Two Strains of Crocosphaera watsonii with Highly Conserved Genomes are Distinguished by Strain-Specific Features.</title>
        <authorList>
            <person name="Bench S.R."/>
            <person name="Ilikchyan I.N."/>
            <person name="Tripp H.J."/>
            <person name="Zehr J.P."/>
        </authorList>
    </citation>
    <scope>NUCLEOTIDE SEQUENCE [LARGE SCALE GENOMIC DNA]</scope>
    <source>
        <strain evidence="2 3">WH 0003</strain>
    </source>
</reference>
<comment type="caution">
    <text evidence="2">The sequence shown here is derived from an EMBL/GenBank/DDBJ whole genome shotgun (WGS) entry which is preliminary data.</text>
</comment>
<keyword evidence="2" id="KW-0418">Kinase</keyword>
<keyword evidence="1" id="KW-0812">Transmembrane</keyword>
<dbReference type="EMBL" id="AESD01000133">
    <property type="protein sequence ID" value="EHJ14505.1"/>
    <property type="molecule type" value="Genomic_DNA"/>
</dbReference>
<feature type="transmembrane region" description="Helical" evidence="1">
    <location>
        <begin position="126"/>
        <end position="149"/>
    </location>
</feature>
<evidence type="ECO:0000313" key="2">
    <source>
        <dbReference type="EMBL" id="EHJ14505.1"/>
    </source>
</evidence>